<sequence>MRLSKLVVRAALLTLMAFAIFCIVSDFRESHFTVSKAAIPLLVWSGILFARPGTMPFFTNDLGALRFFRIALAALSLVFLYFVVDVIRVEYPRVTAKRLDGVVVGLDISHPNRAHYAYPIIEFTDESGVRHTFSDFRPETISPDSLAGLRIYHVGDPIKVYKDRGEYRGDVRDEANGFWHLIAILGGAFIIVFSAFVSVVHRYGKLAR</sequence>
<name>A0A934W7A5_9BURK</name>
<evidence type="ECO:0000313" key="2">
    <source>
        <dbReference type="EMBL" id="MBK4736135.1"/>
    </source>
</evidence>
<gene>
    <name evidence="2" type="ORF">JJB74_16050</name>
</gene>
<reference evidence="2" key="1">
    <citation type="submission" date="2021-01" db="EMBL/GenBank/DDBJ databases">
        <title>Genome sequence of strain Noviherbaspirillum sp. DKR-6.</title>
        <authorList>
            <person name="Chaudhary D.K."/>
        </authorList>
    </citation>
    <scope>NUCLEOTIDE SEQUENCE</scope>
    <source>
        <strain evidence="2">DKR-6</strain>
    </source>
</reference>
<feature type="transmembrane region" description="Helical" evidence="1">
    <location>
        <begin position="178"/>
        <end position="200"/>
    </location>
</feature>
<keyword evidence="3" id="KW-1185">Reference proteome</keyword>
<keyword evidence="1" id="KW-0472">Membrane</keyword>
<feature type="transmembrane region" description="Helical" evidence="1">
    <location>
        <begin position="6"/>
        <end position="25"/>
    </location>
</feature>
<feature type="transmembrane region" description="Helical" evidence="1">
    <location>
        <begin position="37"/>
        <end position="58"/>
    </location>
</feature>
<evidence type="ECO:0000313" key="3">
    <source>
        <dbReference type="Proteomes" id="UP000622890"/>
    </source>
</evidence>
<keyword evidence="1" id="KW-0812">Transmembrane</keyword>
<comment type="caution">
    <text evidence="2">The sequence shown here is derived from an EMBL/GenBank/DDBJ whole genome shotgun (WGS) entry which is preliminary data.</text>
</comment>
<evidence type="ECO:0000256" key="1">
    <source>
        <dbReference type="SAM" id="Phobius"/>
    </source>
</evidence>
<protein>
    <recommendedName>
        <fullName evidence="4">DUF3592 domain-containing protein</fullName>
    </recommendedName>
</protein>
<dbReference type="Proteomes" id="UP000622890">
    <property type="component" value="Unassembled WGS sequence"/>
</dbReference>
<dbReference type="RefSeq" id="WP_200593279.1">
    <property type="nucleotide sequence ID" value="NZ_JAEPBG010000006.1"/>
</dbReference>
<dbReference type="AlphaFoldDB" id="A0A934W7A5"/>
<proteinExistence type="predicted"/>
<keyword evidence="1" id="KW-1133">Transmembrane helix</keyword>
<feature type="transmembrane region" description="Helical" evidence="1">
    <location>
        <begin position="64"/>
        <end position="84"/>
    </location>
</feature>
<evidence type="ECO:0008006" key="4">
    <source>
        <dbReference type="Google" id="ProtNLM"/>
    </source>
</evidence>
<accession>A0A934W7A5</accession>
<organism evidence="2 3">
    <name type="scientific">Noviherbaspirillum pedocola</name>
    <dbReference type="NCBI Taxonomy" id="2801341"/>
    <lineage>
        <taxon>Bacteria</taxon>
        <taxon>Pseudomonadati</taxon>
        <taxon>Pseudomonadota</taxon>
        <taxon>Betaproteobacteria</taxon>
        <taxon>Burkholderiales</taxon>
        <taxon>Oxalobacteraceae</taxon>
        <taxon>Noviherbaspirillum</taxon>
    </lineage>
</organism>
<dbReference type="EMBL" id="JAEPBG010000006">
    <property type="protein sequence ID" value="MBK4736135.1"/>
    <property type="molecule type" value="Genomic_DNA"/>
</dbReference>